<keyword evidence="2" id="KW-0238">DNA-binding</keyword>
<evidence type="ECO:0000256" key="3">
    <source>
        <dbReference type="ARBA" id="ARBA00023163"/>
    </source>
</evidence>
<dbReference type="InterPro" id="IPR051081">
    <property type="entry name" value="HTH_MetalResp_TranReg"/>
</dbReference>
<evidence type="ECO:0000259" key="4">
    <source>
        <dbReference type="PROSITE" id="PS50987"/>
    </source>
</evidence>
<dbReference type="SMART" id="SM00418">
    <property type="entry name" value="HTH_ARSR"/>
    <property type="match status" value="1"/>
</dbReference>
<keyword evidence="1" id="KW-0805">Transcription regulation</keyword>
<dbReference type="CDD" id="cd00090">
    <property type="entry name" value="HTH_ARSR"/>
    <property type="match status" value="1"/>
</dbReference>
<sequence>MDHTLAVTKALSDRNRLRTFMALLHFGELCVCEITELLQVTAPTVSRHMAILSGSGLVTSRKEGRWVYYRPCEEGSKDSDKEVVGWLETRLAAAPEIASDRKRLQIIIHENRRSSSCNTGESRHG</sequence>
<gene>
    <name evidence="5" type="ORF">DSLASN_30160</name>
</gene>
<dbReference type="Gene3D" id="1.10.10.10">
    <property type="entry name" value="Winged helix-like DNA-binding domain superfamily/Winged helix DNA-binding domain"/>
    <property type="match status" value="1"/>
</dbReference>
<dbReference type="EMBL" id="AP024488">
    <property type="protein sequence ID" value="BCS97384.1"/>
    <property type="molecule type" value="Genomic_DNA"/>
</dbReference>
<keyword evidence="3" id="KW-0804">Transcription</keyword>
<dbReference type="PANTHER" id="PTHR33154">
    <property type="entry name" value="TRANSCRIPTIONAL REGULATOR, ARSR FAMILY"/>
    <property type="match status" value="1"/>
</dbReference>
<evidence type="ECO:0000256" key="1">
    <source>
        <dbReference type="ARBA" id="ARBA00023015"/>
    </source>
</evidence>
<dbReference type="Proteomes" id="UP001320148">
    <property type="component" value="Chromosome"/>
</dbReference>
<dbReference type="SUPFAM" id="SSF46785">
    <property type="entry name" value="Winged helix' DNA-binding domain"/>
    <property type="match status" value="1"/>
</dbReference>
<evidence type="ECO:0000313" key="6">
    <source>
        <dbReference type="Proteomes" id="UP001320148"/>
    </source>
</evidence>
<dbReference type="InterPro" id="IPR011991">
    <property type="entry name" value="ArsR-like_HTH"/>
</dbReference>
<evidence type="ECO:0000256" key="2">
    <source>
        <dbReference type="ARBA" id="ARBA00023125"/>
    </source>
</evidence>
<dbReference type="PANTHER" id="PTHR33154:SF18">
    <property type="entry name" value="ARSENICAL RESISTANCE OPERON REPRESSOR"/>
    <property type="match status" value="1"/>
</dbReference>
<dbReference type="Pfam" id="PF01022">
    <property type="entry name" value="HTH_5"/>
    <property type="match status" value="1"/>
</dbReference>
<protein>
    <recommendedName>
        <fullName evidence="4">HTH arsR-type domain-containing protein</fullName>
    </recommendedName>
</protein>
<feature type="domain" description="HTH arsR-type" evidence="4">
    <location>
        <begin position="1"/>
        <end position="98"/>
    </location>
</feature>
<dbReference type="InterPro" id="IPR036390">
    <property type="entry name" value="WH_DNA-bd_sf"/>
</dbReference>
<evidence type="ECO:0000313" key="5">
    <source>
        <dbReference type="EMBL" id="BCS97384.1"/>
    </source>
</evidence>
<dbReference type="NCBIfam" id="NF033788">
    <property type="entry name" value="HTH_metalloreg"/>
    <property type="match status" value="1"/>
</dbReference>
<organism evidence="5 6">
    <name type="scientific">Desulfoluna limicola</name>
    <dbReference type="NCBI Taxonomy" id="2810562"/>
    <lineage>
        <taxon>Bacteria</taxon>
        <taxon>Pseudomonadati</taxon>
        <taxon>Thermodesulfobacteriota</taxon>
        <taxon>Desulfobacteria</taxon>
        <taxon>Desulfobacterales</taxon>
        <taxon>Desulfolunaceae</taxon>
        <taxon>Desulfoluna</taxon>
    </lineage>
</organism>
<dbReference type="InterPro" id="IPR001845">
    <property type="entry name" value="HTH_ArsR_DNA-bd_dom"/>
</dbReference>
<dbReference type="PRINTS" id="PR00778">
    <property type="entry name" value="HTHARSR"/>
</dbReference>
<dbReference type="RefSeq" id="WP_236888812.1">
    <property type="nucleotide sequence ID" value="NZ_AP024488.1"/>
</dbReference>
<dbReference type="InterPro" id="IPR036388">
    <property type="entry name" value="WH-like_DNA-bd_sf"/>
</dbReference>
<name>A0ABM7PII5_9BACT</name>
<keyword evidence="6" id="KW-1185">Reference proteome</keyword>
<dbReference type="PROSITE" id="PS50987">
    <property type="entry name" value="HTH_ARSR_2"/>
    <property type="match status" value="1"/>
</dbReference>
<accession>A0ABM7PII5</accession>
<proteinExistence type="predicted"/>
<reference evidence="5 6" key="1">
    <citation type="submission" date="2021-02" db="EMBL/GenBank/DDBJ databases">
        <title>Complete genome of Desulfoluna sp. strain ASN36.</title>
        <authorList>
            <person name="Takahashi A."/>
            <person name="Kojima H."/>
            <person name="Fukui M."/>
        </authorList>
    </citation>
    <scope>NUCLEOTIDE SEQUENCE [LARGE SCALE GENOMIC DNA]</scope>
    <source>
        <strain evidence="5 6">ASN36</strain>
    </source>
</reference>